<dbReference type="RefSeq" id="WP_010370212.1">
    <property type="nucleotide sequence ID" value="NZ_CP011925.1"/>
</dbReference>
<dbReference type="InterPro" id="IPR027417">
    <property type="entry name" value="P-loop_NTPase"/>
</dbReference>
<dbReference type="Pfam" id="PF13304">
    <property type="entry name" value="AAA_21"/>
    <property type="match status" value="1"/>
</dbReference>
<evidence type="ECO:0000313" key="3">
    <source>
        <dbReference type="Proteomes" id="UP000016521"/>
    </source>
</evidence>
<gene>
    <name evidence="2" type="ORF">PPIS_b0351</name>
</gene>
<dbReference type="PANTHER" id="PTHR43581:SF2">
    <property type="entry name" value="EXCINUCLEASE ATPASE SUBUNIT"/>
    <property type="match status" value="1"/>
</dbReference>
<reference evidence="2 3" key="1">
    <citation type="submission" date="2015-06" db="EMBL/GenBank/DDBJ databases">
        <authorList>
            <person name="Xie B.-B."/>
            <person name="Rong J.-C."/>
            <person name="Qin Q.-L."/>
            <person name="Zhang Y.-Z."/>
        </authorList>
    </citation>
    <scope>NUCLEOTIDE SEQUENCE [LARGE SCALE GENOMIC DNA]</scope>
    <source>
        <strain evidence="2 3">JCM 20779</strain>
    </source>
</reference>
<dbReference type="InterPro" id="IPR051396">
    <property type="entry name" value="Bact_Antivir_Def_Nuclease"/>
</dbReference>
<proteinExistence type="predicted"/>
<feature type="domain" description="ATPase AAA-type core" evidence="1">
    <location>
        <begin position="158"/>
        <end position="239"/>
    </location>
</feature>
<accession>A0ABM6NKF2</accession>
<evidence type="ECO:0000313" key="2">
    <source>
        <dbReference type="EMBL" id="ATD09530.1"/>
    </source>
</evidence>
<dbReference type="Proteomes" id="UP000016521">
    <property type="component" value="Chromosome II"/>
</dbReference>
<keyword evidence="3" id="KW-1185">Reference proteome</keyword>
<evidence type="ECO:0000259" key="1">
    <source>
        <dbReference type="Pfam" id="PF13304"/>
    </source>
</evidence>
<sequence length="336" mass="38300">MKRIDLNIVNHNSLAKVFIGENGGGKSTVLRQLADYYISNGQLVLGISNCLHDKFDINSRKFKSLSVKQGELAYNKVIVDALSKIESNKVRFVLGRALDYCGYIDEIGIRLPERKDINSNEIYWIPINNDYPSLGHNNRSNIIVSLLNRGGIDCNLDIFLKNKNGEVVPFKMISSGQANKIATLTYIASNMTHGLIVVVDEPENSLHPKWQREYIDSIFDVFYGEYFKLLVATHSPLIIGSNCDVYEVSNFKIACKQDENQNIEERLWSLFDVVTPENDFLSRYLIGILDSYRSGELSRPSASYQLDRISKSCIDDRQIRIINDVRNIIIGYHEEF</sequence>
<dbReference type="Gene3D" id="3.40.50.300">
    <property type="entry name" value="P-loop containing nucleotide triphosphate hydrolases"/>
    <property type="match status" value="1"/>
</dbReference>
<dbReference type="InterPro" id="IPR003959">
    <property type="entry name" value="ATPase_AAA_core"/>
</dbReference>
<dbReference type="EMBL" id="CP011925">
    <property type="protein sequence ID" value="ATD09530.1"/>
    <property type="molecule type" value="Genomic_DNA"/>
</dbReference>
<dbReference type="PANTHER" id="PTHR43581">
    <property type="entry name" value="ATP/GTP PHOSPHATASE"/>
    <property type="match status" value="1"/>
</dbReference>
<protein>
    <recommendedName>
        <fullName evidence="1">ATPase AAA-type core domain-containing protein</fullName>
    </recommendedName>
</protein>
<name>A0ABM6NKF2_PSEO7</name>
<organism evidence="2 3">
    <name type="scientific">Pseudoalteromonas piscicida</name>
    <dbReference type="NCBI Taxonomy" id="43662"/>
    <lineage>
        <taxon>Bacteria</taxon>
        <taxon>Pseudomonadati</taxon>
        <taxon>Pseudomonadota</taxon>
        <taxon>Gammaproteobacteria</taxon>
        <taxon>Alteromonadales</taxon>
        <taxon>Pseudoalteromonadaceae</taxon>
        <taxon>Pseudoalteromonas</taxon>
    </lineage>
</organism>
<dbReference type="SUPFAM" id="SSF52540">
    <property type="entry name" value="P-loop containing nucleoside triphosphate hydrolases"/>
    <property type="match status" value="1"/>
</dbReference>